<dbReference type="HOGENOM" id="CLU_039703_0_0_2"/>
<reference evidence="4 5" key="1">
    <citation type="journal article" date="2013" name="Genome Announc.">
        <title>Complete Genome Sequence of the Thermophilic and Facultatively Chemolithoautotrophic Sulfate Reducer Archaeoglobus sulfaticallidus Strain PM70-1T.</title>
        <authorList>
            <person name="Stokke R."/>
            <person name="Hocking W.P."/>
            <person name="Steinsbu B.O."/>
            <person name="Steen I.H."/>
        </authorList>
    </citation>
    <scope>NUCLEOTIDE SEQUENCE [LARGE SCALE GENOMIC DNA]</scope>
    <source>
        <strain evidence="4">PM70-1</strain>
    </source>
</reference>
<name>N0BJ96_9EURY</name>
<keyword evidence="1" id="KW-0227">DNA damage</keyword>
<dbReference type="Pfam" id="PF04895">
    <property type="entry name" value="Nre_C"/>
    <property type="match status" value="1"/>
</dbReference>
<dbReference type="Proteomes" id="UP000013307">
    <property type="component" value="Chromosome"/>
</dbReference>
<comment type="similarity">
    <text evidence="1">Belongs to the Nre family.</text>
</comment>
<keyword evidence="5" id="KW-1185">Reference proteome</keyword>
<comment type="domain">
    <text evidence="1">Contains a predicted C4 metal binding domain at the N-terminus, which could be a zinc finger DNA binding domain.</text>
</comment>
<dbReference type="GeneID" id="15391852"/>
<feature type="domain" description="Archaeal Nre N-terminal" evidence="2">
    <location>
        <begin position="13"/>
        <end position="277"/>
    </location>
</feature>
<dbReference type="PANTHER" id="PTHR38136">
    <property type="entry name" value="DNA REPAIR PROTEIN"/>
    <property type="match status" value="1"/>
</dbReference>
<dbReference type="RefSeq" id="WP_015589839.1">
    <property type="nucleotide sequence ID" value="NC_021169.1"/>
</dbReference>
<dbReference type="InterPro" id="IPR006979">
    <property type="entry name" value="Nre_C"/>
</dbReference>
<dbReference type="Pfam" id="PF04894">
    <property type="entry name" value="Nre_N"/>
    <property type="match status" value="1"/>
</dbReference>
<dbReference type="KEGG" id="ast:Asulf_00206"/>
<dbReference type="InterPro" id="IPR033167">
    <property type="entry name" value="Nre"/>
</dbReference>
<dbReference type="OrthoDB" id="6609at2157"/>
<dbReference type="PANTHER" id="PTHR38136:SF2">
    <property type="entry name" value="DNA REPAIR PROTEIN"/>
    <property type="match status" value="1"/>
</dbReference>
<dbReference type="EMBL" id="CP005290">
    <property type="protein sequence ID" value="AGK60240.1"/>
    <property type="molecule type" value="Genomic_DNA"/>
</dbReference>
<protein>
    <recommendedName>
        <fullName evidence="1">DNA repair protein</fullName>
    </recommendedName>
</protein>
<keyword evidence="1" id="KW-0234">DNA repair</keyword>
<comment type="function">
    <text evidence="1">Involved in DNA damage repair.</text>
</comment>
<dbReference type="HAMAP" id="MF_02096">
    <property type="entry name" value="Nre"/>
    <property type="match status" value="1"/>
</dbReference>
<evidence type="ECO:0000313" key="4">
    <source>
        <dbReference type="EMBL" id="AGK60240.1"/>
    </source>
</evidence>
<keyword evidence="1" id="KW-0479">Metal-binding</keyword>
<accession>N0BJ96</accession>
<dbReference type="GO" id="GO:0008270">
    <property type="term" value="F:zinc ion binding"/>
    <property type="evidence" value="ECO:0007669"/>
    <property type="project" value="UniProtKB-UniRule"/>
</dbReference>
<evidence type="ECO:0000313" key="5">
    <source>
        <dbReference type="Proteomes" id="UP000013307"/>
    </source>
</evidence>
<dbReference type="GO" id="GO:0006281">
    <property type="term" value="P:DNA repair"/>
    <property type="evidence" value="ECO:0007669"/>
    <property type="project" value="UniProtKB-UniRule"/>
</dbReference>
<dbReference type="eggNOG" id="arCOG04269">
    <property type="taxonomic scope" value="Archaea"/>
</dbReference>
<gene>
    <name evidence="4" type="ORF">Asulf_00206</name>
</gene>
<keyword evidence="1" id="KW-0863">Zinc-finger</keyword>
<proteinExistence type="inferred from homology"/>
<feature type="zinc finger region" description="C4-type" evidence="1">
    <location>
        <begin position="4"/>
        <end position="18"/>
    </location>
</feature>
<keyword evidence="1" id="KW-0862">Zinc</keyword>
<evidence type="ECO:0000256" key="1">
    <source>
        <dbReference type="HAMAP-Rule" id="MF_02096"/>
    </source>
</evidence>
<dbReference type="STRING" id="387631.Asulf_00206"/>
<organism evidence="4 5">
    <name type="scientific">Archaeoglobus sulfaticallidus PM70-1</name>
    <dbReference type="NCBI Taxonomy" id="387631"/>
    <lineage>
        <taxon>Archaea</taxon>
        <taxon>Methanobacteriati</taxon>
        <taxon>Methanobacteriota</taxon>
        <taxon>Archaeoglobi</taxon>
        <taxon>Archaeoglobales</taxon>
        <taxon>Archaeoglobaceae</taxon>
        <taxon>Archaeoglobus</taxon>
    </lineage>
</organism>
<evidence type="ECO:0000259" key="2">
    <source>
        <dbReference type="Pfam" id="PF04894"/>
    </source>
</evidence>
<feature type="domain" description="Archaeal Nre C-terminal" evidence="3">
    <location>
        <begin position="290"/>
        <end position="391"/>
    </location>
</feature>
<evidence type="ECO:0000259" key="3">
    <source>
        <dbReference type="Pfam" id="PF04895"/>
    </source>
</evidence>
<dbReference type="AlphaFoldDB" id="N0BJ96"/>
<sequence>MIRCAECKGNLKCGRKECPLLKKFSFLKSFDIREGELEKPTPPSVFVGRIGYPKVFVGPLIALNPENPEYLDSPWKWSGKVDDVIALRMSLLRGMKTMSVDSAKNPDRFLTNIQEMTASIKPVDLSTEVGRVVRKEVFDDTVQPMGMSARIKALELAENPKIPRRVENLYYDDLSAANAVRYLFDHGFSTYYLQKILSIGMLGYQSRRRIVPTRWSITAIHDILGEQIKREIAEFESLDEVLLFSYEHFGNHFEIIISPGDYSFQLIEIWMRKSFWSPDNVWIGSDSESLARKRGYSPLSGGYYAARLPVLEYLRKIRRKGRILVIREITPEYYAPLGVWVVEEGVRKAMNNPVRFDSFPSAVEVACKRIKTPYNFWKDRIVRSFQVSLENFL</sequence>
<dbReference type="InterPro" id="IPR006978">
    <property type="entry name" value="Nre_N"/>
</dbReference>